<protein>
    <submittedName>
        <fullName evidence="4">Peripheral plasma membrane protein CASK-like</fullName>
    </submittedName>
</protein>
<feature type="domain" description="L27" evidence="2">
    <location>
        <begin position="201"/>
        <end position="256"/>
    </location>
</feature>
<dbReference type="Proteomes" id="UP000079169">
    <property type="component" value="Unplaced"/>
</dbReference>
<dbReference type="AlphaFoldDB" id="A0A3Q0J492"/>
<evidence type="ECO:0000259" key="1">
    <source>
        <dbReference type="PROSITE" id="PS50011"/>
    </source>
</evidence>
<dbReference type="GO" id="GO:0030054">
    <property type="term" value="C:cell junction"/>
    <property type="evidence" value="ECO:0007669"/>
    <property type="project" value="UniProtKB-ARBA"/>
</dbReference>
<sequence>MIPARGETLSQPDKVRSWNGCTAGFVYSEAVASHYMRQVLEALRYCHENDIIHRDIKPHCVLLANKENSAPVKLGGFGVAIQLQDGQLYCSGGHRIGTPHYMAPEVIEDQKYGKPVDIWAAGVLLHVLLTGTLPFVGSRDRLFQSITKGKLHLDGPLWISITDNAKDLVRKMLSVDPNKRITIHEVINHKWLKVSIVQAFQHSAISMILESLDDIECLQEQLYEDKTMMNSLLEDKQLHILLELYDKISSKVISPNRTPPSDVVTRYHRCRSGVEGVFT</sequence>
<dbReference type="STRING" id="121845.A0A3Q0J492"/>
<dbReference type="InterPro" id="IPR011009">
    <property type="entry name" value="Kinase-like_dom_sf"/>
</dbReference>
<reference evidence="4" key="1">
    <citation type="submission" date="2025-08" db="UniProtKB">
        <authorList>
            <consortium name="RefSeq"/>
        </authorList>
    </citation>
    <scope>IDENTIFICATION</scope>
</reference>
<dbReference type="PaxDb" id="121845-A0A3Q0J492"/>
<dbReference type="PANTHER" id="PTHR24347">
    <property type="entry name" value="SERINE/THREONINE-PROTEIN KINASE"/>
    <property type="match status" value="1"/>
</dbReference>
<dbReference type="GO" id="GO:0004672">
    <property type="term" value="F:protein kinase activity"/>
    <property type="evidence" value="ECO:0007669"/>
    <property type="project" value="InterPro"/>
</dbReference>
<dbReference type="InterPro" id="IPR036892">
    <property type="entry name" value="L27_dom_sf"/>
</dbReference>
<organism evidence="3 4">
    <name type="scientific">Diaphorina citri</name>
    <name type="common">Asian citrus psyllid</name>
    <dbReference type="NCBI Taxonomy" id="121845"/>
    <lineage>
        <taxon>Eukaryota</taxon>
        <taxon>Metazoa</taxon>
        <taxon>Ecdysozoa</taxon>
        <taxon>Arthropoda</taxon>
        <taxon>Hexapoda</taxon>
        <taxon>Insecta</taxon>
        <taxon>Pterygota</taxon>
        <taxon>Neoptera</taxon>
        <taxon>Paraneoptera</taxon>
        <taxon>Hemiptera</taxon>
        <taxon>Sternorrhyncha</taxon>
        <taxon>Psylloidea</taxon>
        <taxon>Psyllidae</taxon>
        <taxon>Diaphorininae</taxon>
        <taxon>Diaphorina</taxon>
    </lineage>
</organism>
<dbReference type="InterPro" id="IPR004172">
    <property type="entry name" value="L27_dom"/>
</dbReference>
<dbReference type="GeneID" id="103514491"/>
<dbReference type="Gene3D" id="1.10.510.10">
    <property type="entry name" value="Transferase(Phosphotransferase) domain 1"/>
    <property type="match status" value="1"/>
</dbReference>
<feature type="domain" description="Protein kinase" evidence="1">
    <location>
        <begin position="1"/>
        <end position="192"/>
    </location>
</feature>
<dbReference type="SMART" id="SM00220">
    <property type="entry name" value="S_TKc"/>
    <property type="match status" value="1"/>
</dbReference>
<gene>
    <name evidence="4" type="primary">LOC103514491</name>
</gene>
<dbReference type="PROSITE" id="PS50011">
    <property type="entry name" value="PROTEIN_KINASE_DOM"/>
    <property type="match status" value="1"/>
</dbReference>
<evidence type="ECO:0000313" key="4">
    <source>
        <dbReference type="RefSeq" id="XP_026683246.1"/>
    </source>
</evidence>
<dbReference type="SUPFAM" id="SSF56112">
    <property type="entry name" value="Protein kinase-like (PK-like)"/>
    <property type="match status" value="1"/>
</dbReference>
<dbReference type="Pfam" id="PF00069">
    <property type="entry name" value="Pkinase"/>
    <property type="match status" value="1"/>
</dbReference>
<dbReference type="KEGG" id="dci:103514491"/>
<evidence type="ECO:0000313" key="3">
    <source>
        <dbReference type="Proteomes" id="UP000079169"/>
    </source>
</evidence>
<keyword evidence="3" id="KW-1185">Reference proteome</keyword>
<dbReference type="SUPFAM" id="SSF101288">
    <property type="entry name" value="L27 domain"/>
    <property type="match status" value="1"/>
</dbReference>
<dbReference type="InterPro" id="IPR000719">
    <property type="entry name" value="Prot_kinase_dom"/>
</dbReference>
<dbReference type="PROSITE" id="PS51022">
    <property type="entry name" value="L27"/>
    <property type="match status" value="1"/>
</dbReference>
<accession>A0A3Q0J492</accession>
<dbReference type="Gene3D" id="1.10.287.650">
    <property type="entry name" value="L27 domain"/>
    <property type="match status" value="1"/>
</dbReference>
<name>A0A3Q0J492_DIACI</name>
<dbReference type="GO" id="GO:0005524">
    <property type="term" value="F:ATP binding"/>
    <property type="evidence" value="ECO:0007669"/>
    <property type="project" value="InterPro"/>
</dbReference>
<dbReference type="RefSeq" id="XP_026683246.1">
    <property type="nucleotide sequence ID" value="XM_026827445.1"/>
</dbReference>
<evidence type="ECO:0000259" key="2">
    <source>
        <dbReference type="PROSITE" id="PS51022"/>
    </source>
</evidence>
<proteinExistence type="predicted"/>